<feature type="transmembrane region" description="Helical" evidence="1">
    <location>
        <begin position="442"/>
        <end position="462"/>
    </location>
</feature>
<dbReference type="EMBL" id="MLAK01000571">
    <property type="protein sequence ID" value="OHT12082.1"/>
    <property type="molecule type" value="Genomic_DNA"/>
</dbReference>
<protein>
    <recommendedName>
        <fullName evidence="4">Transmembrane protein</fullName>
    </recommendedName>
</protein>
<feature type="transmembrane region" description="Helical" evidence="1">
    <location>
        <begin position="353"/>
        <end position="372"/>
    </location>
</feature>
<sequence length="503" mass="58301">MNESASVMASQLSSVSTEASAADQIDISSPLNSILKLADYMQQNCTMPSYLTFLFFIWLMYQILMTAFWHAFTSKEIHPKIYYSTLLSSKNMYFIENNSNYNPITFSQRNPFYQNIITKMRQWIQKIPIIGKFSVMHNYTSNSNKLNHVNVNPNNQLNFSQKSIKILDDDDHGHDHEGGEVIDGGYCNMLFYTLYKIAFFSETFDKIDDFPIIFIIFSIIFAVSIISLFFAFIRFRMTRQMDKYSVYIVRFLHEFVGLILVHPIASIIGQMCAMLLNDDFFLYFNSHSVIIDADSEDTPVEFFGSGLSSMSYITLTLLFVYLIYFMVWSSFGIGITSASGYIEDSFLMCFDQFPLRAFIIFNALVLLFQPIFIFIGQWAVLSLLIFHCLISIVIFTRFLYIPFYSMFSNIVCNSVIIASFLLDTLVALIYFHAIPKDKGSQYIFLTVFLLALLTSIGLFIYFKRVKIRELFFNRKKNTANGRKHLIDDLNKPSNEELFERLIA</sequence>
<dbReference type="Proteomes" id="UP000179807">
    <property type="component" value="Unassembled WGS sequence"/>
</dbReference>
<feature type="transmembrane region" description="Helical" evidence="1">
    <location>
        <begin position="407"/>
        <end position="430"/>
    </location>
</feature>
<comment type="caution">
    <text evidence="2">The sequence shown here is derived from an EMBL/GenBank/DDBJ whole genome shotgun (WGS) entry which is preliminary data.</text>
</comment>
<organism evidence="2 3">
    <name type="scientific">Tritrichomonas foetus</name>
    <dbReference type="NCBI Taxonomy" id="1144522"/>
    <lineage>
        <taxon>Eukaryota</taxon>
        <taxon>Metamonada</taxon>
        <taxon>Parabasalia</taxon>
        <taxon>Tritrichomonadida</taxon>
        <taxon>Tritrichomonadidae</taxon>
        <taxon>Tritrichomonas</taxon>
    </lineage>
</organism>
<name>A0A1J4KLS4_9EUKA</name>
<gene>
    <name evidence="2" type="ORF">TRFO_03697</name>
</gene>
<keyword evidence="3" id="KW-1185">Reference proteome</keyword>
<dbReference type="VEuPathDB" id="TrichDB:TRFO_03697"/>
<evidence type="ECO:0000313" key="2">
    <source>
        <dbReference type="EMBL" id="OHT12082.1"/>
    </source>
</evidence>
<feature type="transmembrane region" description="Helical" evidence="1">
    <location>
        <begin position="255"/>
        <end position="276"/>
    </location>
</feature>
<keyword evidence="1" id="KW-1133">Transmembrane helix</keyword>
<dbReference type="GeneID" id="94826165"/>
<feature type="transmembrane region" description="Helical" evidence="1">
    <location>
        <begin position="50"/>
        <end position="72"/>
    </location>
</feature>
<dbReference type="RefSeq" id="XP_068365218.1">
    <property type="nucleotide sequence ID" value="XM_068491461.1"/>
</dbReference>
<keyword evidence="1" id="KW-0812">Transmembrane</keyword>
<evidence type="ECO:0000313" key="3">
    <source>
        <dbReference type="Proteomes" id="UP000179807"/>
    </source>
</evidence>
<feature type="transmembrane region" description="Helical" evidence="1">
    <location>
        <begin position="312"/>
        <end position="341"/>
    </location>
</feature>
<keyword evidence="1" id="KW-0472">Membrane</keyword>
<proteinExistence type="predicted"/>
<feature type="transmembrane region" description="Helical" evidence="1">
    <location>
        <begin position="210"/>
        <end position="235"/>
    </location>
</feature>
<dbReference type="AlphaFoldDB" id="A0A1J4KLS4"/>
<reference evidence="2" key="1">
    <citation type="submission" date="2016-10" db="EMBL/GenBank/DDBJ databases">
        <authorList>
            <person name="Benchimol M."/>
            <person name="Almeida L.G."/>
            <person name="Vasconcelos A.T."/>
            <person name="Perreira-Neves A."/>
            <person name="Rosa I.A."/>
            <person name="Tasca T."/>
            <person name="Bogo M.R."/>
            <person name="de Souza W."/>
        </authorList>
    </citation>
    <scope>NUCLEOTIDE SEQUENCE [LARGE SCALE GENOMIC DNA]</scope>
    <source>
        <strain evidence="2">K</strain>
    </source>
</reference>
<evidence type="ECO:0008006" key="4">
    <source>
        <dbReference type="Google" id="ProtNLM"/>
    </source>
</evidence>
<accession>A0A1J4KLS4</accession>
<evidence type="ECO:0000256" key="1">
    <source>
        <dbReference type="SAM" id="Phobius"/>
    </source>
</evidence>
<feature type="transmembrane region" description="Helical" evidence="1">
    <location>
        <begin position="378"/>
        <end position="400"/>
    </location>
</feature>